<proteinExistence type="predicted"/>
<dbReference type="GO" id="GO:0003677">
    <property type="term" value="F:DNA binding"/>
    <property type="evidence" value="ECO:0007669"/>
    <property type="project" value="UniProtKB-KW"/>
</dbReference>
<name>A0A1H2SUL5_9BACL</name>
<dbReference type="CDD" id="cd07377">
    <property type="entry name" value="WHTH_GntR"/>
    <property type="match status" value="1"/>
</dbReference>
<reference evidence="6" key="2">
    <citation type="submission" date="2016-10" db="EMBL/GenBank/DDBJ databases">
        <authorList>
            <person name="de Groot N.N."/>
        </authorList>
    </citation>
    <scope>NUCLEOTIDE SEQUENCE [LARGE SCALE GENOMIC DNA]</scope>
    <source>
        <strain evidence="6">DSM 12489</strain>
    </source>
</reference>
<dbReference type="EMBL" id="FNOJ01000004">
    <property type="protein sequence ID" value="SDW34724.1"/>
    <property type="molecule type" value="Genomic_DNA"/>
</dbReference>
<dbReference type="GO" id="GO:0003700">
    <property type="term" value="F:DNA-binding transcription factor activity"/>
    <property type="evidence" value="ECO:0007669"/>
    <property type="project" value="InterPro"/>
</dbReference>
<dbReference type="SUPFAM" id="SSF48008">
    <property type="entry name" value="GntR ligand-binding domain-like"/>
    <property type="match status" value="1"/>
</dbReference>
<dbReference type="AlphaFoldDB" id="A0A1H2SUL5"/>
<sequence>MEMQSQGYTEDECYRKLRTAIVDGTLMPAQRLVEMDLARWLGASRATVRTVLARLEQEGLVERERYRGARVRHVSHEEAVEILEVRMALECIIARYAAERATDDEIDKIEELLGWMREKFEEGDLVSYSEGNARLHRTIAEMSRHSTARRLLDTLNSQNVRYQYRTILAPGRSHPSLQEHTAIVQAIAGRDADAAEQAMRKHLSHVCDTLRKMRSGP</sequence>
<evidence type="ECO:0000259" key="4">
    <source>
        <dbReference type="PROSITE" id="PS50949"/>
    </source>
</evidence>
<dbReference type="InterPro" id="IPR036388">
    <property type="entry name" value="WH-like_DNA-bd_sf"/>
</dbReference>
<evidence type="ECO:0000256" key="3">
    <source>
        <dbReference type="ARBA" id="ARBA00023163"/>
    </source>
</evidence>
<dbReference type="Gene3D" id="1.10.10.10">
    <property type="entry name" value="Winged helix-like DNA-binding domain superfamily/Winged helix DNA-binding domain"/>
    <property type="match status" value="1"/>
</dbReference>
<evidence type="ECO:0000313" key="6">
    <source>
        <dbReference type="EMBL" id="SDW34724.1"/>
    </source>
</evidence>
<dbReference type="InterPro" id="IPR036390">
    <property type="entry name" value="WH_DNA-bd_sf"/>
</dbReference>
<dbReference type="Proteomes" id="UP001157137">
    <property type="component" value="Unassembled WGS sequence"/>
</dbReference>
<dbReference type="EMBL" id="BSRA01000001">
    <property type="protein sequence ID" value="GLV12541.1"/>
    <property type="molecule type" value="Genomic_DNA"/>
</dbReference>
<dbReference type="PROSITE" id="PS50949">
    <property type="entry name" value="HTH_GNTR"/>
    <property type="match status" value="1"/>
</dbReference>
<dbReference type="PANTHER" id="PTHR43537:SF24">
    <property type="entry name" value="GLUCONATE OPERON TRANSCRIPTIONAL REPRESSOR"/>
    <property type="match status" value="1"/>
</dbReference>
<dbReference type="SUPFAM" id="SSF46785">
    <property type="entry name" value="Winged helix' DNA-binding domain"/>
    <property type="match status" value="1"/>
</dbReference>
<feature type="domain" description="HTH gntR-type" evidence="4">
    <location>
        <begin position="7"/>
        <end position="74"/>
    </location>
</feature>
<keyword evidence="2 6" id="KW-0238">DNA-binding</keyword>
<dbReference type="InterPro" id="IPR011711">
    <property type="entry name" value="GntR_C"/>
</dbReference>
<dbReference type="InterPro" id="IPR008920">
    <property type="entry name" value="TF_FadR/GntR_C"/>
</dbReference>
<evidence type="ECO:0000313" key="5">
    <source>
        <dbReference type="EMBL" id="GLV12541.1"/>
    </source>
</evidence>
<reference evidence="7" key="1">
    <citation type="submission" date="2016-10" db="EMBL/GenBank/DDBJ databases">
        <authorList>
            <person name="Varghese N."/>
        </authorList>
    </citation>
    <scope>NUCLEOTIDE SEQUENCE [LARGE SCALE GENOMIC DNA]</scope>
    <source>
        <strain evidence="7">DSM 12489</strain>
    </source>
</reference>
<dbReference type="STRING" id="89784.SAMN04489725_104227"/>
<dbReference type="Proteomes" id="UP000182589">
    <property type="component" value="Unassembled WGS sequence"/>
</dbReference>
<dbReference type="Pfam" id="PF00392">
    <property type="entry name" value="GntR"/>
    <property type="match status" value="1"/>
</dbReference>
<protein>
    <submittedName>
        <fullName evidence="6">DNA-binding transcriptional regulator, GntR family</fullName>
    </submittedName>
    <submittedName>
        <fullName evidence="5">GntR family transcriptional regulator</fullName>
    </submittedName>
</protein>
<evidence type="ECO:0000256" key="2">
    <source>
        <dbReference type="ARBA" id="ARBA00023125"/>
    </source>
</evidence>
<keyword evidence="7" id="KW-1185">Reference proteome</keyword>
<reference evidence="5" key="3">
    <citation type="submission" date="2023-02" db="EMBL/GenBank/DDBJ databases">
        <title>Proposal of a novel subspecies: Alicyclobacillus hesperidum subspecies aegle.</title>
        <authorList>
            <person name="Goto K."/>
            <person name="Fujii T."/>
            <person name="Yasui K."/>
            <person name="Mochida K."/>
            <person name="Kato-Tanaka Y."/>
            <person name="Morohoshi S."/>
            <person name="An S.Y."/>
            <person name="Kasai H."/>
            <person name="Yokota A."/>
        </authorList>
    </citation>
    <scope>NUCLEOTIDE SEQUENCE</scope>
    <source>
        <strain evidence="5">DSM 12766</strain>
    </source>
</reference>
<keyword evidence="1" id="KW-0805">Transcription regulation</keyword>
<dbReference type="PANTHER" id="PTHR43537">
    <property type="entry name" value="TRANSCRIPTIONAL REGULATOR, GNTR FAMILY"/>
    <property type="match status" value="1"/>
</dbReference>
<dbReference type="InterPro" id="IPR000524">
    <property type="entry name" value="Tscrpt_reg_HTH_GntR"/>
</dbReference>
<dbReference type="Pfam" id="PF07729">
    <property type="entry name" value="FCD"/>
    <property type="match status" value="1"/>
</dbReference>
<accession>A0A1H2SUL5</accession>
<evidence type="ECO:0000256" key="1">
    <source>
        <dbReference type="ARBA" id="ARBA00023015"/>
    </source>
</evidence>
<keyword evidence="3" id="KW-0804">Transcription</keyword>
<organism evidence="6 7">
    <name type="scientific">Alicyclobacillus hesperidum</name>
    <dbReference type="NCBI Taxonomy" id="89784"/>
    <lineage>
        <taxon>Bacteria</taxon>
        <taxon>Bacillati</taxon>
        <taxon>Bacillota</taxon>
        <taxon>Bacilli</taxon>
        <taxon>Bacillales</taxon>
        <taxon>Alicyclobacillaceae</taxon>
        <taxon>Alicyclobacillus</taxon>
    </lineage>
</organism>
<dbReference type="Gene3D" id="1.20.120.530">
    <property type="entry name" value="GntR ligand-binding domain-like"/>
    <property type="match status" value="1"/>
</dbReference>
<dbReference type="SMART" id="SM00345">
    <property type="entry name" value="HTH_GNTR"/>
    <property type="match status" value="1"/>
</dbReference>
<evidence type="ECO:0000313" key="7">
    <source>
        <dbReference type="Proteomes" id="UP000182589"/>
    </source>
</evidence>
<gene>
    <name evidence="5" type="ORF">Heshes_02250</name>
    <name evidence="6" type="ORF">SAMN04489725_104227</name>
</gene>
<dbReference type="SMART" id="SM00895">
    <property type="entry name" value="FCD"/>
    <property type="match status" value="1"/>
</dbReference>